<dbReference type="STRING" id="309798.COPRO5265_0126"/>
<reference evidence="3" key="1">
    <citation type="submission" date="2008-08" db="EMBL/GenBank/DDBJ databases">
        <title>The complete genome sequence of Coprothermobacter proteolyticus strain ATCC 5245 / DSM 5265 / BT.</title>
        <authorList>
            <person name="Dodson R.J."/>
            <person name="Durkin A.S."/>
            <person name="Wu M."/>
            <person name="Eisen J."/>
            <person name="Sutton G."/>
        </authorList>
    </citation>
    <scope>NUCLEOTIDE SEQUENCE [LARGE SCALE GENOMIC DNA]</scope>
    <source>
        <strain evidence="3">ATCC 35245 / DSM 5265 / OCM 4 / BT</strain>
    </source>
</reference>
<accession>B5Y6U8</accession>
<dbReference type="OrthoDB" id="9967521at2"/>
<keyword evidence="3" id="KW-1185">Reference proteome</keyword>
<reference evidence="2 3" key="2">
    <citation type="journal article" date="2014" name="Genome Announc.">
        <title>Complete Genome Sequence of Coprothermobacter proteolyticus DSM 5265.</title>
        <authorList>
            <person name="Alexiev A."/>
            <person name="Coil D.A."/>
            <person name="Badger J.H."/>
            <person name="Enticknap J."/>
            <person name="Ward N."/>
            <person name="Robb F.T."/>
            <person name="Eisen J.A."/>
        </authorList>
    </citation>
    <scope>NUCLEOTIDE SEQUENCE [LARGE SCALE GENOMIC DNA]</scope>
    <source>
        <strain evidence="3">ATCC 35245 / DSM 5265 / OCM 4 / BT</strain>
    </source>
</reference>
<dbReference type="RefSeq" id="WP_012544386.1">
    <property type="nucleotide sequence ID" value="NC_011295.1"/>
</dbReference>
<organism evidence="2 3">
    <name type="scientific">Coprothermobacter proteolyticus (strain ATCC 35245 / DSM 5265 / OCM 4 / BT)</name>
    <dbReference type="NCBI Taxonomy" id="309798"/>
    <lineage>
        <taxon>Bacteria</taxon>
        <taxon>Pseudomonadati</taxon>
        <taxon>Coprothermobacterota</taxon>
        <taxon>Coprothermobacteria</taxon>
        <taxon>Coprothermobacterales</taxon>
        <taxon>Coprothermobacteraceae</taxon>
        <taxon>Coprothermobacter</taxon>
    </lineage>
</organism>
<dbReference type="Proteomes" id="UP000001732">
    <property type="component" value="Chromosome"/>
</dbReference>
<dbReference type="EMBL" id="CP001145">
    <property type="protein sequence ID" value="ACI17734.1"/>
    <property type="molecule type" value="Genomic_DNA"/>
</dbReference>
<name>B5Y6U8_COPPD</name>
<evidence type="ECO:0000313" key="3">
    <source>
        <dbReference type="Proteomes" id="UP000001732"/>
    </source>
</evidence>
<sequence>MNGKYLPGSAVLFSVMLVCSMVLVTLSASAFSVVHERMLEEKALARLRIEECLDVAEHMYNTKNGEKLSFFNGCSFLWSEEAVAVQYEDMERTFPVEWVPSFVVNASSTFSMDYGSRLLGDVAAEKFYFYGSSKLLSCGRPCWTESLWQPAIDEGNMYVSSTRRTIVFVGWRGMKTTYEKDSFYYAGEGTKTGAPGYEYSNLMFQTSSHCYYTSYDHCVEGKGIKITQFDDGMKQLLPSVVLWKRIPEAKPVEQFQKIYNCTGSAIVVGDGKALTLQTSTLTLVYEQDLKVISGTQTATVPFLNSFFQECNVEVGSGYYGELLLGAKNVAVKDSQINRLNVQSEKYITVNGSNLDNVTLSGEEVELSDSQFSGQISAKVVRAKGSSILRRALQNEGSPPLLVRIIH</sequence>
<keyword evidence="1" id="KW-0812">Transmembrane</keyword>
<feature type="transmembrane region" description="Helical" evidence="1">
    <location>
        <begin position="12"/>
        <end position="34"/>
    </location>
</feature>
<protein>
    <submittedName>
        <fullName evidence="2">Uncharacterized protein</fullName>
    </submittedName>
</protein>
<evidence type="ECO:0000256" key="1">
    <source>
        <dbReference type="SAM" id="Phobius"/>
    </source>
</evidence>
<keyword evidence="1" id="KW-0472">Membrane</keyword>
<dbReference type="KEGG" id="cpo:COPRO5265_0126"/>
<evidence type="ECO:0000313" key="2">
    <source>
        <dbReference type="EMBL" id="ACI17734.1"/>
    </source>
</evidence>
<gene>
    <name evidence="2" type="ordered locus">COPRO5265_0126</name>
</gene>
<keyword evidence="1" id="KW-1133">Transmembrane helix</keyword>
<proteinExistence type="predicted"/>
<dbReference type="AlphaFoldDB" id="B5Y6U8"/>
<dbReference type="HOGENOM" id="CLU_677411_0_0_9"/>